<dbReference type="PANTHER" id="PTHR48228:SF5">
    <property type="entry name" value="ALPHA-METHYLACYL-COA RACEMASE"/>
    <property type="match status" value="1"/>
</dbReference>
<keyword evidence="1" id="KW-0413">Isomerase</keyword>
<comment type="caution">
    <text evidence="1">The sequence shown here is derived from an EMBL/GenBank/DDBJ whole genome shotgun (WGS) entry which is preliminary data.</text>
</comment>
<dbReference type="Pfam" id="PF02515">
    <property type="entry name" value="CoA_transf_3"/>
    <property type="match status" value="1"/>
</dbReference>
<dbReference type="SUPFAM" id="SSF89796">
    <property type="entry name" value="CoA-transferase family III (CaiB/BaiF)"/>
    <property type="match status" value="1"/>
</dbReference>
<dbReference type="PANTHER" id="PTHR48228">
    <property type="entry name" value="SUCCINYL-COA--D-CITRAMALATE COA-TRANSFERASE"/>
    <property type="match status" value="1"/>
</dbReference>
<dbReference type="InterPro" id="IPR050509">
    <property type="entry name" value="CoA-transferase_III"/>
</dbReference>
<sequence>MYDLLGDLTIVEGASFIAAPSCALHLAQMGAKVIRFDPIGGGPDHHRWPQNPAGHSLYWEGLNKGKQSIAIDLRRPEGRELAVDIVTAPGKGRGLFVTNYPAAGFLSHAALVSRRPDLISLRVQGWSDGRNGVDYTVNAAVGVPFLSGSSELLDDQPVNSALPAWDLLGGAYGAFCLLAAERRRRASGDGAEIRLALSDLAIGSLAHMGQVAEASLGGARGRYGNALFGAFGRDFVTADGQRCMVVAITPRQWSGLVAALGLGEAVVALEGELGVSFATDEGQRFVHRDRLFPLFEAAFTRAPSATLFPALEAAGVCWELYRSLPEAIAQDPRLVTRNDLFAPVAHPSGETYPTPGAMARLAGEAPARPLRAPRIGEHSEEILSSVLGLSDGEIARLFDHGIVTGS</sequence>
<proteinExistence type="predicted"/>
<dbReference type="InterPro" id="IPR044855">
    <property type="entry name" value="CoA-Trfase_III_dom3_sf"/>
</dbReference>
<dbReference type="EC" id="5.4.1.3" evidence="1"/>
<dbReference type="Proteomes" id="UP000535501">
    <property type="component" value="Unassembled WGS sequence"/>
</dbReference>
<organism evidence="1 2">
    <name type="scientific">Pseudorhizobium flavum</name>
    <dbReference type="NCBI Taxonomy" id="1335061"/>
    <lineage>
        <taxon>Bacteria</taxon>
        <taxon>Pseudomonadati</taxon>
        <taxon>Pseudomonadota</taxon>
        <taxon>Alphaproteobacteria</taxon>
        <taxon>Hyphomicrobiales</taxon>
        <taxon>Rhizobiaceae</taxon>
        <taxon>Rhizobium/Agrobacterium group</taxon>
        <taxon>Pseudorhizobium</taxon>
    </lineage>
</organism>
<dbReference type="Gene3D" id="3.40.50.10540">
    <property type="entry name" value="Crotonobetainyl-coa:carnitine coa-transferase, domain 1"/>
    <property type="match status" value="1"/>
</dbReference>
<dbReference type="InterPro" id="IPR003673">
    <property type="entry name" value="CoA-Trfase_fam_III"/>
</dbReference>
<protein>
    <submittedName>
        <fullName evidence="1">2-methylfumaryl-CoA isomerase</fullName>
        <ecNumber evidence="1">5.4.1.3</ecNumber>
    </submittedName>
</protein>
<name>A0A7W9Z0Z9_9HYPH</name>
<evidence type="ECO:0000313" key="1">
    <source>
        <dbReference type="EMBL" id="MBB6181927.1"/>
    </source>
</evidence>
<reference evidence="1 2" key="1">
    <citation type="submission" date="2020-08" db="EMBL/GenBank/DDBJ databases">
        <title>Genomic Encyclopedia of Type Strains, Phase IV (KMG-IV): sequencing the most valuable type-strain genomes for metagenomic binning, comparative biology and taxonomic classification.</title>
        <authorList>
            <person name="Goeker M."/>
        </authorList>
    </citation>
    <scope>NUCLEOTIDE SEQUENCE [LARGE SCALE GENOMIC DNA]</scope>
    <source>
        <strain evidence="1 2">DSM 102134</strain>
    </source>
</reference>
<accession>A0A7W9Z0Z9</accession>
<dbReference type="InterPro" id="IPR023606">
    <property type="entry name" value="CoA-Trfase_III_dom_1_sf"/>
</dbReference>
<dbReference type="RefSeq" id="WP_077548677.1">
    <property type="nucleotide sequence ID" value="NZ_JACHEJ010000015.1"/>
</dbReference>
<evidence type="ECO:0000313" key="2">
    <source>
        <dbReference type="Proteomes" id="UP000535501"/>
    </source>
</evidence>
<dbReference type="GO" id="GO:0016853">
    <property type="term" value="F:isomerase activity"/>
    <property type="evidence" value="ECO:0007669"/>
    <property type="project" value="UniProtKB-KW"/>
</dbReference>
<dbReference type="AlphaFoldDB" id="A0A7W9Z0Z9"/>
<keyword evidence="2" id="KW-1185">Reference proteome</keyword>
<dbReference type="Gene3D" id="3.30.1540.10">
    <property type="entry name" value="formyl-coa transferase, domain 3"/>
    <property type="match status" value="1"/>
</dbReference>
<dbReference type="EMBL" id="JACHEJ010000015">
    <property type="protein sequence ID" value="MBB6181927.1"/>
    <property type="molecule type" value="Genomic_DNA"/>
</dbReference>
<gene>
    <name evidence="1" type="ORF">HNQ75_003915</name>
</gene>